<keyword evidence="5" id="KW-1185">Reference proteome</keyword>
<proteinExistence type="predicted"/>
<keyword evidence="2" id="KW-0812">Transmembrane</keyword>
<dbReference type="Proteomes" id="UP001597295">
    <property type="component" value="Unassembled WGS sequence"/>
</dbReference>
<feature type="transmembrane region" description="Helical" evidence="2">
    <location>
        <begin position="20"/>
        <end position="39"/>
    </location>
</feature>
<protein>
    <recommendedName>
        <fullName evidence="3">SPOR domain-containing protein</fullName>
    </recommendedName>
</protein>
<evidence type="ECO:0000313" key="4">
    <source>
        <dbReference type="EMBL" id="MFD2264248.1"/>
    </source>
</evidence>
<dbReference type="InterPro" id="IPR007730">
    <property type="entry name" value="SPOR-like_dom"/>
</dbReference>
<dbReference type="RefSeq" id="WP_379877319.1">
    <property type="nucleotide sequence ID" value="NZ_JBHUIP010000013.1"/>
</dbReference>
<organism evidence="4 5">
    <name type="scientific">Lacibacterium aquatile</name>
    <dbReference type="NCBI Taxonomy" id="1168082"/>
    <lineage>
        <taxon>Bacteria</taxon>
        <taxon>Pseudomonadati</taxon>
        <taxon>Pseudomonadota</taxon>
        <taxon>Alphaproteobacteria</taxon>
        <taxon>Rhodospirillales</taxon>
        <taxon>Rhodospirillaceae</taxon>
    </lineage>
</organism>
<keyword evidence="2" id="KW-0472">Membrane</keyword>
<dbReference type="Gene3D" id="3.30.70.1070">
    <property type="entry name" value="Sporulation related repeat"/>
    <property type="match status" value="1"/>
</dbReference>
<accession>A0ABW5DSW9</accession>
<feature type="compositionally biased region" description="Polar residues" evidence="1">
    <location>
        <begin position="91"/>
        <end position="105"/>
    </location>
</feature>
<evidence type="ECO:0000256" key="2">
    <source>
        <dbReference type="SAM" id="Phobius"/>
    </source>
</evidence>
<evidence type="ECO:0000256" key="1">
    <source>
        <dbReference type="SAM" id="MobiDB-lite"/>
    </source>
</evidence>
<comment type="caution">
    <text evidence="4">The sequence shown here is derived from an EMBL/GenBank/DDBJ whole genome shotgun (WGS) entry which is preliminary data.</text>
</comment>
<evidence type="ECO:0000259" key="3">
    <source>
        <dbReference type="PROSITE" id="PS51724"/>
    </source>
</evidence>
<sequence>MPAAKLPVPAGKSMGDKVLLWFVLLLFIISLIFCGFLLLRMAGPKTLRSLGMVTRIMVQTGLLPKSVLTSAAPVTGAVGQGARLGRAPRGGQQQARTGDPTQSAPVCSPDDPVAAAQPGELSLLDPLAAYDLAAGRSAEARGLAMATPISVPAVGGNGFLSASADAGLGPAVAPVPAAGAAAPVAPAAPAAAAAPLEIPTRALAGPAAAPALVYSVELGFFLSGDTASAFAGELMKRGIQVALVTEPDATGRVWTYVRSGRFNDGAQALAYAQDLELRQRLPGILVTEKQEAPK</sequence>
<feature type="domain" description="SPOR" evidence="3">
    <location>
        <begin position="208"/>
        <end position="288"/>
    </location>
</feature>
<name>A0ABW5DSW9_9PROT</name>
<reference evidence="5" key="1">
    <citation type="journal article" date="2019" name="Int. J. Syst. Evol. Microbiol.">
        <title>The Global Catalogue of Microorganisms (GCM) 10K type strain sequencing project: providing services to taxonomists for standard genome sequencing and annotation.</title>
        <authorList>
            <consortium name="The Broad Institute Genomics Platform"/>
            <consortium name="The Broad Institute Genome Sequencing Center for Infectious Disease"/>
            <person name="Wu L."/>
            <person name="Ma J."/>
        </authorList>
    </citation>
    <scope>NUCLEOTIDE SEQUENCE [LARGE SCALE GENOMIC DNA]</scope>
    <source>
        <strain evidence="5">CGMCC 1.19062</strain>
    </source>
</reference>
<gene>
    <name evidence="4" type="ORF">ACFSM5_15200</name>
</gene>
<dbReference type="SUPFAM" id="SSF110997">
    <property type="entry name" value="Sporulation related repeat"/>
    <property type="match status" value="1"/>
</dbReference>
<evidence type="ECO:0000313" key="5">
    <source>
        <dbReference type="Proteomes" id="UP001597295"/>
    </source>
</evidence>
<feature type="region of interest" description="Disordered" evidence="1">
    <location>
        <begin position="79"/>
        <end position="111"/>
    </location>
</feature>
<dbReference type="PROSITE" id="PS51724">
    <property type="entry name" value="SPOR"/>
    <property type="match status" value="1"/>
</dbReference>
<dbReference type="EMBL" id="JBHUIP010000013">
    <property type="protein sequence ID" value="MFD2264248.1"/>
    <property type="molecule type" value="Genomic_DNA"/>
</dbReference>
<keyword evidence="2" id="KW-1133">Transmembrane helix</keyword>
<dbReference type="InterPro" id="IPR036680">
    <property type="entry name" value="SPOR-like_sf"/>
</dbReference>